<dbReference type="InterPro" id="IPR004474">
    <property type="entry name" value="LytR_CpsA_psr"/>
</dbReference>
<keyword evidence="6" id="KW-1133">Transmembrane helix</keyword>
<evidence type="ECO:0000256" key="9">
    <source>
        <dbReference type="ARBA" id="ARBA00023163"/>
    </source>
</evidence>
<keyword evidence="3" id="KW-1003">Cell membrane</keyword>
<dbReference type="PANTHER" id="PTHR33392">
    <property type="entry name" value="POLYISOPRENYL-TEICHOIC ACID--PEPTIDOGLYCAN TEICHOIC ACID TRANSFERASE TAGU"/>
    <property type="match status" value="1"/>
</dbReference>
<dbReference type="InterPro" id="IPR050922">
    <property type="entry name" value="LytR/CpsA/Psr_CW_biosynth"/>
</dbReference>
<evidence type="ECO:0000256" key="7">
    <source>
        <dbReference type="ARBA" id="ARBA00023015"/>
    </source>
</evidence>
<keyword evidence="4" id="KW-0812">Transmembrane</keyword>
<proteinExistence type="inferred from homology"/>
<comment type="function">
    <text evidence="10">Involved in SarA attenuation. Affects resistance to oxacillin and teicoplanin, as well as the synthesis of virulence factors.</text>
</comment>
<gene>
    <name evidence="13" type="ORF">ACFFHF_22410</name>
</gene>
<name>A0ABV6KX92_9BACI</name>
<evidence type="ECO:0000313" key="13">
    <source>
        <dbReference type="EMBL" id="MFC0477945.1"/>
    </source>
</evidence>
<dbReference type="RefSeq" id="WP_160549061.1">
    <property type="nucleotide sequence ID" value="NZ_JBHLUU010000126.1"/>
</dbReference>
<comment type="caution">
    <text evidence="13">The sequence shown here is derived from an EMBL/GenBank/DDBJ whole genome shotgun (WGS) entry which is preliminary data.</text>
</comment>
<dbReference type="PROSITE" id="PS51257">
    <property type="entry name" value="PROKAR_LIPOPROTEIN"/>
    <property type="match status" value="1"/>
</dbReference>
<keyword evidence="7" id="KW-0805">Transcription regulation</keyword>
<dbReference type="EMBL" id="JBHLUU010000126">
    <property type="protein sequence ID" value="MFC0477945.1"/>
    <property type="molecule type" value="Genomic_DNA"/>
</dbReference>
<sequence length="310" mass="34996">MKHMMAVFLVILLAGCGYYSSKENGENNQPKIYNKTVEKTSEEIPVERFRPFQSYKKDINVLLLGVDSRGGASSRSDTIMLAKYEPLNKQVKLISLMRDSYVTIPGYNKSKLNHAYFYGGDKLLKETVEKNFNVKIDHVALIDFQGFINVVDILAPKGIKVDVSKPMMKDLRISGEPGIHVLKGQQLLDYVRFRHDARSDFGRVARQQEVIISLKDEAVETLGSFEGIVKLPDILTEVANHVDTDIALKDYLTLGATFILNPVSNVETLRVPVENSYTNKYTKHAGEVLNMDMQRNKDAISEFLSKEVSE</sequence>
<dbReference type="Proteomes" id="UP001589738">
    <property type="component" value="Unassembled WGS sequence"/>
</dbReference>
<evidence type="ECO:0000256" key="11">
    <source>
        <dbReference type="ARBA" id="ARBA00040752"/>
    </source>
</evidence>
<keyword evidence="9" id="KW-0804">Transcription</keyword>
<reference evidence="13 14" key="1">
    <citation type="submission" date="2024-09" db="EMBL/GenBank/DDBJ databases">
        <authorList>
            <person name="Sun Q."/>
            <person name="Mori K."/>
        </authorList>
    </citation>
    <scope>NUCLEOTIDE SEQUENCE [LARGE SCALE GENOMIC DNA]</scope>
    <source>
        <strain evidence="13 14">CGMCC 1.9126</strain>
    </source>
</reference>
<comment type="subcellular location">
    <subcellularLocation>
        <location evidence="1">Cell membrane</location>
        <topology evidence="1">Single-pass type II membrane protein</topology>
    </subcellularLocation>
</comment>
<dbReference type="Pfam" id="PF03816">
    <property type="entry name" value="LytR_cpsA_psr"/>
    <property type="match status" value="1"/>
</dbReference>
<organism evidence="13 14">
    <name type="scientific">Robertmurraya beringensis</name>
    <dbReference type="NCBI Taxonomy" id="641660"/>
    <lineage>
        <taxon>Bacteria</taxon>
        <taxon>Bacillati</taxon>
        <taxon>Bacillota</taxon>
        <taxon>Bacilli</taxon>
        <taxon>Bacillales</taxon>
        <taxon>Bacillaceae</taxon>
        <taxon>Robertmurraya</taxon>
    </lineage>
</organism>
<comment type="similarity">
    <text evidence="2">Belongs to the LytR/CpsA/Psr (LCP) family.</text>
</comment>
<evidence type="ECO:0000256" key="3">
    <source>
        <dbReference type="ARBA" id="ARBA00022475"/>
    </source>
</evidence>
<evidence type="ECO:0000256" key="10">
    <source>
        <dbReference type="ARBA" id="ARBA00037178"/>
    </source>
</evidence>
<evidence type="ECO:0000256" key="4">
    <source>
        <dbReference type="ARBA" id="ARBA00022692"/>
    </source>
</evidence>
<protein>
    <recommendedName>
        <fullName evidence="11">Regulatory protein MsrR</fullName>
    </recommendedName>
</protein>
<dbReference type="PANTHER" id="PTHR33392:SF8">
    <property type="entry name" value="REGULATORY PROTEIN MSRR"/>
    <property type="match status" value="1"/>
</dbReference>
<evidence type="ECO:0000256" key="8">
    <source>
        <dbReference type="ARBA" id="ARBA00023136"/>
    </source>
</evidence>
<evidence type="ECO:0000256" key="1">
    <source>
        <dbReference type="ARBA" id="ARBA00004401"/>
    </source>
</evidence>
<accession>A0ABV6KX92</accession>
<dbReference type="NCBIfam" id="TIGR00350">
    <property type="entry name" value="lytR_cpsA_psr"/>
    <property type="match status" value="1"/>
</dbReference>
<keyword evidence="8" id="KW-0472">Membrane</keyword>
<evidence type="ECO:0000259" key="12">
    <source>
        <dbReference type="Pfam" id="PF03816"/>
    </source>
</evidence>
<dbReference type="Gene3D" id="3.40.630.190">
    <property type="entry name" value="LCP protein"/>
    <property type="match status" value="1"/>
</dbReference>
<keyword evidence="14" id="KW-1185">Reference proteome</keyword>
<feature type="domain" description="Cell envelope-related transcriptional attenuator" evidence="12">
    <location>
        <begin position="75"/>
        <end position="217"/>
    </location>
</feature>
<keyword evidence="5" id="KW-0735">Signal-anchor</keyword>
<evidence type="ECO:0000256" key="2">
    <source>
        <dbReference type="ARBA" id="ARBA00006068"/>
    </source>
</evidence>
<evidence type="ECO:0000313" key="14">
    <source>
        <dbReference type="Proteomes" id="UP001589738"/>
    </source>
</evidence>
<evidence type="ECO:0000256" key="6">
    <source>
        <dbReference type="ARBA" id="ARBA00022989"/>
    </source>
</evidence>
<evidence type="ECO:0000256" key="5">
    <source>
        <dbReference type="ARBA" id="ARBA00022968"/>
    </source>
</evidence>